<protein>
    <submittedName>
        <fullName evidence="2">Uncharacterized protein</fullName>
    </submittedName>
</protein>
<proteinExistence type="predicted"/>
<keyword evidence="3" id="KW-1185">Reference proteome</keyword>
<evidence type="ECO:0000313" key="3">
    <source>
        <dbReference type="Proteomes" id="UP001605036"/>
    </source>
</evidence>
<feature type="region of interest" description="Disordered" evidence="1">
    <location>
        <begin position="128"/>
        <end position="167"/>
    </location>
</feature>
<reference evidence="2 3" key="1">
    <citation type="submission" date="2024-09" db="EMBL/GenBank/DDBJ databases">
        <title>Chromosome-scale assembly of Riccia fluitans.</title>
        <authorList>
            <person name="Paukszto L."/>
            <person name="Sawicki J."/>
            <person name="Karawczyk K."/>
            <person name="Piernik-Szablinska J."/>
            <person name="Szczecinska M."/>
            <person name="Mazdziarz M."/>
        </authorList>
    </citation>
    <scope>NUCLEOTIDE SEQUENCE [LARGE SCALE GENOMIC DNA]</scope>
    <source>
        <strain evidence="2">Rf_01</strain>
        <tissue evidence="2">Aerial parts of the thallus</tissue>
    </source>
</reference>
<feature type="region of interest" description="Disordered" evidence="1">
    <location>
        <begin position="1"/>
        <end position="22"/>
    </location>
</feature>
<accession>A0ABD1ZMK6</accession>
<dbReference type="Proteomes" id="UP001605036">
    <property type="component" value="Unassembled WGS sequence"/>
</dbReference>
<dbReference type="AlphaFoldDB" id="A0ABD1ZMK6"/>
<dbReference type="EMBL" id="JBHFFA010000001">
    <property type="protein sequence ID" value="KAL2651921.1"/>
    <property type="molecule type" value="Genomic_DNA"/>
</dbReference>
<sequence length="205" mass="23327">MWRNEEREPSHQPGAQVERVTRAAPLERKTTIKIYEDNLGDDDFLSDDNAINEEATLTSTTLSYFHRHVIGFERGETISVVDVDDIGDYDTLVIGLPGLILNEPNNIPDDVGLCSLYKLYGRGPLEGERKKAKKNEKQKVEEEPKNVPKNGHRSKKSPFTSKDEIEVDNDVLVTESPIRRTHQLNPENYKVQLGIEPAEKQFLDE</sequence>
<feature type="compositionally biased region" description="Basic and acidic residues" evidence="1">
    <location>
        <begin position="1"/>
        <end position="10"/>
    </location>
</feature>
<evidence type="ECO:0000313" key="2">
    <source>
        <dbReference type="EMBL" id="KAL2651921.1"/>
    </source>
</evidence>
<comment type="caution">
    <text evidence="2">The sequence shown here is derived from an EMBL/GenBank/DDBJ whole genome shotgun (WGS) entry which is preliminary data.</text>
</comment>
<evidence type="ECO:0000256" key="1">
    <source>
        <dbReference type="SAM" id="MobiDB-lite"/>
    </source>
</evidence>
<feature type="compositionally biased region" description="Basic and acidic residues" evidence="1">
    <location>
        <begin position="128"/>
        <end position="146"/>
    </location>
</feature>
<name>A0ABD1ZMK6_9MARC</name>
<organism evidence="2 3">
    <name type="scientific">Riccia fluitans</name>
    <dbReference type="NCBI Taxonomy" id="41844"/>
    <lineage>
        <taxon>Eukaryota</taxon>
        <taxon>Viridiplantae</taxon>
        <taxon>Streptophyta</taxon>
        <taxon>Embryophyta</taxon>
        <taxon>Marchantiophyta</taxon>
        <taxon>Marchantiopsida</taxon>
        <taxon>Marchantiidae</taxon>
        <taxon>Marchantiales</taxon>
        <taxon>Ricciaceae</taxon>
        <taxon>Riccia</taxon>
    </lineage>
</organism>
<gene>
    <name evidence="2" type="ORF">R1flu_020049</name>
</gene>